<dbReference type="AlphaFoldDB" id="H0EBM6"/>
<keyword evidence="2" id="KW-1185">Reference proteome</keyword>
<proteinExistence type="predicted"/>
<dbReference type="Proteomes" id="UP000005143">
    <property type="component" value="Unassembled WGS sequence"/>
</dbReference>
<organism evidence="1 2">
    <name type="scientific">Patulibacter medicamentivorans</name>
    <dbReference type="NCBI Taxonomy" id="1097667"/>
    <lineage>
        <taxon>Bacteria</taxon>
        <taxon>Bacillati</taxon>
        <taxon>Actinomycetota</taxon>
        <taxon>Thermoleophilia</taxon>
        <taxon>Solirubrobacterales</taxon>
        <taxon>Patulibacteraceae</taxon>
        <taxon>Patulibacter</taxon>
    </lineage>
</organism>
<protein>
    <submittedName>
        <fullName evidence="1">Uncharacterized protein</fullName>
    </submittedName>
</protein>
<evidence type="ECO:0000313" key="2">
    <source>
        <dbReference type="Proteomes" id="UP000005143"/>
    </source>
</evidence>
<dbReference type="EMBL" id="AGUD01000312">
    <property type="protein sequence ID" value="EHN08919.1"/>
    <property type="molecule type" value="Genomic_DNA"/>
</dbReference>
<comment type="caution">
    <text evidence="1">The sequence shown here is derived from an EMBL/GenBank/DDBJ whole genome shotgun (WGS) entry which is preliminary data.</text>
</comment>
<reference evidence="1 2" key="1">
    <citation type="journal article" date="2013" name="Biodegradation">
        <title>Quantitative proteomic analysis of ibuprofen-degrading Patulibacter sp. strain I11.</title>
        <authorList>
            <person name="Almeida B."/>
            <person name="Kjeldal H."/>
            <person name="Lolas I."/>
            <person name="Knudsen A.D."/>
            <person name="Carvalho G."/>
            <person name="Nielsen K.L."/>
            <person name="Barreto Crespo M.T."/>
            <person name="Stensballe A."/>
            <person name="Nielsen J.L."/>
        </authorList>
    </citation>
    <scope>NUCLEOTIDE SEQUENCE [LARGE SCALE GENOMIC DNA]</scope>
    <source>
        <strain evidence="1 2">I11</strain>
    </source>
</reference>
<name>H0EBM6_9ACTN</name>
<gene>
    <name evidence="1" type="ORF">PAI11_42580</name>
</gene>
<accession>H0EBM6</accession>
<evidence type="ECO:0000313" key="1">
    <source>
        <dbReference type="EMBL" id="EHN08919.1"/>
    </source>
</evidence>
<sequence>MLQKILQANEDELDPEDQTTAWAVEPVLDKVEFIAWLKSVDIVQKVQFVAKLPNPEPKDAFAELSERMKARRGTTFIEEMSSDRPSGLVGIQHDRDFRQAVAMGQHGFAELKGQGRRGERPSSYNQADNVATEAVGALPHDWATVRGLVKDLLRGKLRRFMEEGDG</sequence>